<evidence type="ECO:0000256" key="6">
    <source>
        <dbReference type="ARBA" id="ARBA00023034"/>
    </source>
</evidence>
<keyword evidence="9" id="KW-0735">Signal-anchor</keyword>
<evidence type="ECO:0000256" key="8">
    <source>
        <dbReference type="ARBA" id="ARBA00023180"/>
    </source>
</evidence>
<evidence type="ECO:0000256" key="3">
    <source>
        <dbReference type="ARBA" id="ARBA00022679"/>
    </source>
</evidence>
<dbReference type="PANTHER" id="PTHR12137">
    <property type="entry name" value="CARBOHYDRATE SULFOTRANSFERASE"/>
    <property type="match status" value="1"/>
</dbReference>
<evidence type="ECO:0000256" key="7">
    <source>
        <dbReference type="ARBA" id="ARBA00023136"/>
    </source>
</evidence>
<comment type="similarity">
    <text evidence="2 9">Belongs to the sulfotransferase 2 family.</text>
</comment>
<keyword evidence="6 9" id="KW-0333">Golgi apparatus</keyword>
<evidence type="ECO:0000256" key="2">
    <source>
        <dbReference type="ARBA" id="ARBA00006339"/>
    </source>
</evidence>
<reference evidence="10 11" key="1">
    <citation type="journal article" date="2023" name="Arcadia Sci">
        <title>De novo assembly of a long-read Amblyomma americanum tick genome.</title>
        <authorList>
            <person name="Chou S."/>
            <person name="Poskanzer K.E."/>
            <person name="Rollins M."/>
            <person name="Thuy-Boun P.S."/>
        </authorList>
    </citation>
    <scope>NUCLEOTIDE SEQUENCE [LARGE SCALE GENOMIC DNA]</scope>
    <source>
        <strain evidence="10">F_SG_1</strain>
        <tissue evidence="10">Salivary glands</tissue>
    </source>
</reference>
<dbReference type="GO" id="GO:0008146">
    <property type="term" value="F:sulfotransferase activity"/>
    <property type="evidence" value="ECO:0007669"/>
    <property type="project" value="InterPro"/>
</dbReference>
<dbReference type="GO" id="GO:0000139">
    <property type="term" value="C:Golgi membrane"/>
    <property type="evidence" value="ECO:0007669"/>
    <property type="project" value="UniProtKB-SubCell"/>
</dbReference>
<dbReference type="EC" id="2.8.2.-" evidence="9"/>
<name>A0AAQ4EJS7_AMBAM</name>
<keyword evidence="8 9" id="KW-0325">Glycoprotein</keyword>
<evidence type="ECO:0000256" key="5">
    <source>
        <dbReference type="ARBA" id="ARBA00022989"/>
    </source>
</evidence>
<dbReference type="Proteomes" id="UP001321473">
    <property type="component" value="Unassembled WGS sequence"/>
</dbReference>
<dbReference type="EMBL" id="JARKHS020014725">
    <property type="protein sequence ID" value="KAK8774987.1"/>
    <property type="molecule type" value="Genomic_DNA"/>
</dbReference>
<sequence>MRDPGDNANEISSVFETHPSVAPSAYWRKKLGPSYVKTIMVRHPFERLVSAYVDRVRTTEPWIDGAKKLYHQGFIGSGPNGTFTFGEFVTNILKDPVETWDVHWAPHTHRCRPCSIKYDVIVKVETLDSDFEKLLSRLGLAGWKLPKRNAKSPRNKSQARKAFARHFSELTREQVLKLFAIYVYDFELYGYRLEGYTSPVL</sequence>
<dbReference type="GO" id="GO:0016051">
    <property type="term" value="P:carbohydrate biosynthetic process"/>
    <property type="evidence" value="ECO:0007669"/>
    <property type="project" value="InterPro"/>
</dbReference>
<dbReference type="InterPro" id="IPR027417">
    <property type="entry name" value="P-loop_NTPase"/>
</dbReference>
<proteinExistence type="inferred from homology"/>
<evidence type="ECO:0000256" key="1">
    <source>
        <dbReference type="ARBA" id="ARBA00004323"/>
    </source>
</evidence>
<evidence type="ECO:0000313" key="11">
    <source>
        <dbReference type="Proteomes" id="UP001321473"/>
    </source>
</evidence>
<keyword evidence="7" id="KW-0472">Membrane</keyword>
<accession>A0AAQ4EJS7</accession>
<dbReference type="AlphaFoldDB" id="A0AAQ4EJS7"/>
<keyword evidence="3 9" id="KW-0808">Transferase</keyword>
<keyword evidence="11" id="KW-1185">Reference proteome</keyword>
<gene>
    <name evidence="10" type="ORF">V5799_010480</name>
</gene>
<keyword evidence="4" id="KW-0812">Transmembrane</keyword>
<protein>
    <recommendedName>
        <fullName evidence="9">Carbohydrate sulfotransferase</fullName>
        <ecNumber evidence="9">2.8.2.-</ecNumber>
    </recommendedName>
</protein>
<evidence type="ECO:0000256" key="4">
    <source>
        <dbReference type="ARBA" id="ARBA00022692"/>
    </source>
</evidence>
<dbReference type="SUPFAM" id="SSF52540">
    <property type="entry name" value="P-loop containing nucleoside triphosphate hydrolases"/>
    <property type="match status" value="1"/>
</dbReference>
<evidence type="ECO:0000313" key="10">
    <source>
        <dbReference type="EMBL" id="KAK8774987.1"/>
    </source>
</evidence>
<comment type="caution">
    <text evidence="10">The sequence shown here is derived from an EMBL/GenBank/DDBJ whole genome shotgun (WGS) entry which is preliminary data.</text>
</comment>
<dbReference type="InterPro" id="IPR018011">
    <property type="entry name" value="Carb_sulfotrans_8-10"/>
</dbReference>
<dbReference type="Pfam" id="PF03567">
    <property type="entry name" value="Sulfotransfer_2"/>
    <property type="match status" value="1"/>
</dbReference>
<comment type="subcellular location">
    <subcellularLocation>
        <location evidence="1 9">Golgi apparatus membrane</location>
        <topology evidence="1 9">Single-pass type II membrane protein</topology>
    </subcellularLocation>
</comment>
<dbReference type="InterPro" id="IPR005331">
    <property type="entry name" value="Sulfotransferase"/>
</dbReference>
<keyword evidence="5" id="KW-1133">Transmembrane helix</keyword>
<dbReference type="PANTHER" id="PTHR12137:SF54">
    <property type="entry name" value="CARBOHYDRATE SULFOTRANSFERASE"/>
    <property type="match status" value="1"/>
</dbReference>
<organism evidence="10 11">
    <name type="scientific">Amblyomma americanum</name>
    <name type="common">Lone star tick</name>
    <dbReference type="NCBI Taxonomy" id="6943"/>
    <lineage>
        <taxon>Eukaryota</taxon>
        <taxon>Metazoa</taxon>
        <taxon>Ecdysozoa</taxon>
        <taxon>Arthropoda</taxon>
        <taxon>Chelicerata</taxon>
        <taxon>Arachnida</taxon>
        <taxon>Acari</taxon>
        <taxon>Parasitiformes</taxon>
        <taxon>Ixodida</taxon>
        <taxon>Ixodoidea</taxon>
        <taxon>Ixodidae</taxon>
        <taxon>Amblyomminae</taxon>
        <taxon>Amblyomma</taxon>
    </lineage>
</organism>
<keyword evidence="9" id="KW-0119">Carbohydrate metabolism</keyword>
<evidence type="ECO:0000256" key="9">
    <source>
        <dbReference type="RuleBase" id="RU364020"/>
    </source>
</evidence>